<dbReference type="GO" id="GO:0005829">
    <property type="term" value="C:cytosol"/>
    <property type="evidence" value="ECO:0007669"/>
    <property type="project" value="TreeGrafter"/>
</dbReference>
<dbReference type="GO" id="GO:1990077">
    <property type="term" value="C:primosome complex"/>
    <property type="evidence" value="ECO:0007669"/>
    <property type="project" value="UniProtKB-KW"/>
</dbReference>
<dbReference type="SUPFAM" id="SSF52540">
    <property type="entry name" value="P-loop containing nucleoside triphosphate hydrolases"/>
    <property type="match status" value="1"/>
</dbReference>
<dbReference type="GO" id="GO:0006269">
    <property type="term" value="P:DNA replication, synthesis of primer"/>
    <property type="evidence" value="ECO:0007669"/>
    <property type="project" value="UniProtKB-KW"/>
</dbReference>
<proteinExistence type="predicted"/>
<dbReference type="EMBL" id="NIDE01000006">
    <property type="protein sequence ID" value="OWK41275.1"/>
    <property type="molecule type" value="Genomic_DNA"/>
</dbReference>
<comment type="caution">
    <text evidence="3">The sequence shown here is derived from an EMBL/GenBank/DDBJ whole genome shotgun (WGS) entry which is preliminary data.</text>
</comment>
<evidence type="ECO:0000313" key="3">
    <source>
        <dbReference type="EMBL" id="OWK41275.1"/>
    </source>
</evidence>
<keyword evidence="3" id="KW-0067">ATP-binding</keyword>
<dbReference type="InterPro" id="IPR027417">
    <property type="entry name" value="P-loop_NTPase"/>
</dbReference>
<protein>
    <submittedName>
        <fullName evidence="3">Replicative DNA helicase</fullName>
    </submittedName>
</protein>
<keyword evidence="3" id="KW-0378">Hydrolase</keyword>
<dbReference type="PANTHER" id="PTHR30153">
    <property type="entry name" value="REPLICATIVE DNA HELICASE DNAB"/>
    <property type="match status" value="1"/>
</dbReference>
<evidence type="ECO:0000313" key="4">
    <source>
        <dbReference type="Proteomes" id="UP000214646"/>
    </source>
</evidence>
<keyword evidence="3" id="KW-0547">Nucleotide-binding</keyword>
<sequence>MTAHFVPAADLIAEWQADVLSGKPPTLYPGGEGDLGRIEIGPGLVTLLGGPPGVGKSAFVMQLVIDALRLTPTLRALVANVEMAPAALLDRQLARLSGVDLRTIRYRKLGAEHADRIAAGLRALVELGTRLAFARPPWTVENVARAGDASGADLIVMDYIQRFTAPGEQSHKKAAVDAVMEYVRGMADCGVAVLVIAAVGRQRDDKGRSGYGGLNLASFRESSELEYGADDAFLLVRDSPDDPTGITLKHVKSRHGESLDIPLRFTGHVQRFDPVGDTPDDGPLAAAVRNIWGQQAGEAEGGDW</sequence>
<dbReference type="OrthoDB" id="8417311at2"/>
<feature type="domain" description="SF4 helicase" evidence="2">
    <location>
        <begin position="21"/>
        <end position="279"/>
    </location>
</feature>
<dbReference type="AlphaFoldDB" id="A0A225DY50"/>
<dbReference type="Pfam" id="PF03796">
    <property type="entry name" value="DnaB_C"/>
    <property type="match status" value="1"/>
</dbReference>
<dbReference type="PANTHER" id="PTHR30153:SF2">
    <property type="entry name" value="REPLICATIVE DNA HELICASE"/>
    <property type="match status" value="1"/>
</dbReference>
<organism evidence="3 4">
    <name type="scientific">Fimbriiglobus ruber</name>
    <dbReference type="NCBI Taxonomy" id="1908690"/>
    <lineage>
        <taxon>Bacteria</taxon>
        <taxon>Pseudomonadati</taxon>
        <taxon>Planctomycetota</taxon>
        <taxon>Planctomycetia</taxon>
        <taxon>Gemmatales</taxon>
        <taxon>Gemmataceae</taxon>
        <taxon>Fimbriiglobus</taxon>
    </lineage>
</organism>
<accession>A0A225DY50</accession>
<keyword evidence="3" id="KW-0347">Helicase</keyword>
<dbReference type="RefSeq" id="WP_088255739.1">
    <property type="nucleotide sequence ID" value="NZ_NIDE01000006.1"/>
</dbReference>
<evidence type="ECO:0000259" key="2">
    <source>
        <dbReference type="PROSITE" id="PS51199"/>
    </source>
</evidence>
<reference evidence="4" key="1">
    <citation type="submission" date="2017-06" db="EMBL/GenBank/DDBJ databases">
        <title>Genome analysis of Fimbriiglobus ruber SP5, the first member of the order Planctomycetales with confirmed chitinolytic capability.</title>
        <authorList>
            <person name="Ravin N.V."/>
            <person name="Rakitin A.L."/>
            <person name="Ivanova A.A."/>
            <person name="Beletsky A.V."/>
            <person name="Kulichevskaya I.S."/>
            <person name="Mardanov A.V."/>
            <person name="Dedysh S.N."/>
        </authorList>
    </citation>
    <scope>NUCLEOTIDE SEQUENCE [LARGE SCALE GENOMIC DNA]</scope>
    <source>
        <strain evidence="4">SP5</strain>
    </source>
</reference>
<dbReference type="GO" id="GO:0005524">
    <property type="term" value="F:ATP binding"/>
    <property type="evidence" value="ECO:0007669"/>
    <property type="project" value="InterPro"/>
</dbReference>
<gene>
    <name evidence="3" type="ORF">FRUB_04638</name>
</gene>
<keyword evidence="1" id="KW-0639">Primosome</keyword>
<dbReference type="Proteomes" id="UP000214646">
    <property type="component" value="Unassembled WGS sequence"/>
</dbReference>
<dbReference type="SMART" id="SM00382">
    <property type="entry name" value="AAA"/>
    <property type="match status" value="1"/>
</dbReference>
<dbReference type="Gene3D" id="3.40.50.300">
    <property type="entry name" value="P-loop containing nucleotide triphosphate hydrolases"/>
    <property type="match status" value="1"/>
</dbReference>
<dbReference type="InterPro" id="IPR007694">
    <property type="entry name" value="DNA_helicase_DnaB-like_C"/>
</dbReference>
<dbReference type="GO" id="GO:0003678">
    <property type="term" value="F:DNA helicase activity"/>
    <property type="evidence" value="ECO:0007669"/>
    <property type="project" value="InterPro"/>
</dbReference>
<keyword evidence="4" id="KW-1185">Reference proteome</keyword>
<evidence type="ECO:0000256" key="1">
    <source>
        <dbReference type="ARBA" id="ARBA00022515"/>
    </source>
</evidence>
<dbReference type="InterPro" id="IPR003593">
    <property type="entry name" value="AAA+_ATPase"/>
</dbReference>
<dbReference type="PROSITE" id="PS51199">
    <property type="entry name" value="SF4_HELICASE"/>
    <property type="match status" value="1"/>
</dbReference>
<name>A0A225DY50_9BACT</name>